<dbReference type="EMBL" id="CAESAI010000084">
    <property type="protein sequence ID" value="CAB4345578.1"/>
    <property type="molecule type" value="Genomic_DNA"/>
</dbReference>
<dbReference type="Pfam" id="PF17827">
    <property type="entry name" value="PrmC_N"/>
    <property type="match status" value="1"/>
</dbReference>
<evidence type="ECO:0000256" key="5">
    <source>
        <dbReference type="ARBA" id="ARBA00048391"/>
    </source>
</evidence>
<dbReference type="NCBIfam" id="TIGR03534">
    <property type="entry name" value="RF_mod_PrmC"/>
    <property type="match status" value="1"/>
</dbReference>
<feature type="domain" description="Methyltransferase small" evidence="6">
    <location>
        <begin position="106"/>
        <end position="200"/>
    </location>
</feature>
<comment type="catalytic activity">
    <reaction evidence="5">
        <text>L-glutaminyl-[peptide chain release factor] + S-adenosyl-L-methionine = N(5)-methyl-L-glutaminyl-[peptide chain release factor] + S-adenosyl-L-homocysteine + H(+)</text>
        <dbReference type="Rhea" id="RHEA:42896"/>
        <dbReference type="Rhea" id="RHEA-COMP:10271"/>
        <dbReference type="Rhea" id="RHEA-COMP:10272"/>
        <dbReference type="ChEBI" id="CHEBI:15378"/>
        <dbReference type="ChEBI" id="CHEBI:30011"/>
        <dbReference type="ChEBI" id="CHEBI:57856"/>
        <dbReference type="ChEBI" id="CHEBI:59789"/>
        <dbReference type="ChEBI" id="CHEBI:61891"/>
        <dbReference type="EC" id="2.1.1.297"/>
    </reaction>
</comment>
<dbReference type="Pfam" id="PF05175">
    <property type="entry name" value="MTS"/>
    <property type="match status" value="1"/>
</dbReference>
<dbReference type="InterPro" id="IPR002052">
    <property type="entry name" value="DNA_methylase_N6_adenine_CS"/>
</dbReference>
<evidence type="ECO:0000259" key="7">
    <source>
        <dbReference type="Pfam" id="PF17827"/>
    </source>
</evidence>
<dbReference type="InterPro" id="IPR004556">
    <property type="entry name" value="HemK-like"/>
</dbReference>
<evidence type="ECO:0000256" key="1">
    <source>
        <dbReference type="ARBA" id="ARBA00012771"/>
    </source>
</evidence>
<evidence type="ECO:0000313" key="10">
    <source>
        <dbReference type="EMBL" id="CAB4709768.1"/>
    </source>
</evidence>
<evidence type="ECO:0000256" key="4">
    <source>
        <dbReference type="ARBA" id="ARBA00022691"/>
    </source>
</evidence>
<evidence type="ECO:0000313" key="9">
    <source>
        <dbReference type="EMBL" id="CAB4345578.1"/>
    </source>
</evidence>
<keyword evidence="4" id="KW-0949">S-adenosyl-L-methionine</keyword>
<dbReference type="AlphaFoldDB" id="A0A6J5ZVK5"/>
<proteinExistence type="inferred from homology"/>
<dbReference type="NCBIfam" id="TIGR00536">
    <property type="entry name" value="hemK_fam"/>
    <property type="match status" value="1"/>
</dbReference>
<dbReference type="PANTHER" id="PTHR18895">
    <property type="entry name" value="HEMK METHYLTRANSFERASE"/>
    <property type="match status" value="1"/>
</dbReference>
<dbReference type="GO" id="GO:0032259">
    <property type="term" value="P:methylation"/>
    <property type="evidence" value="ECO:0007669"/>
    <property type="project" value="UniProtKB-KW"/>
</dbReference>
<dbReference type="InterPro" id="IPR029063">
    <property type="entry name" value="SAM-dependent_MTases_sf"/>
</dbReference>
<dbReference type="CDD" id="cd02440">
    <property type="entry name" value="AdoMet_MTases"/>
    <property type="match status" value="1"/>
</dbReference>
<dbReference type="PROSITE" id="PS00092">
    <property type="entry name" value="N6_MTASE"/>
    <property type="match status" value="1"/>
</dbReference>
<dbReference type="InterPro" id="IPR019874">
    <property type="entry name" value="RF_methyltr_PrmC"/>
</dbReference>
<sequence>MSVETKALLSSAAALLDQAGVSSSQVDAELLLAHACGLERSQLVSVSEITADQEFDFNALVARRANRVPLQHLTGFAYFRHLALAVGPGVFVPRPETELLVEAAIAHLKNIPAPRNVVDLCSGSGAIALSIALEVPGTIVLAVELSEDAVKWLAHNVVDHAAQLEAVGSHVFIHHGNAGDRTLLADMVGQLDAVVTNPPYIPQDMIPRDPEARDHDPAMALFSGEDGLDVAREVALVGADLLHPGGFFGMEHADVQGESVPALLNSMLGIWQEVKDNQDYNQLPRFTTAVRTTKPSVGR</sequence>
<name>A0A6J5ZVK5_9ZZZZ</name>
<dbReference type="Gene3D" id="3.40.50.150">
    <property type="entry name" value="Vaccinia Virus protein VP39"/>
    <property type="match status" value="1"/>
</dbReference>
<dbReference type="InterPro" id="IPR050320">
    <property type="entry name" value="N5-glutamine_MTase"/>
</dbReference>
<dbReference type="GO" id="GO:0102559">
    <property type="term" value="F:peptide chain release factor N(5)-glutamine methyltransferase activity"/>
    <property type="evidence" value="ECO:0007669"/>
    <property type="project" value="UniProtKB-EC"/>
</dbReference>
<dbReference type="EMBL" id="CAFBPK010000037">
    <property type="protein sequence ID" value="CAB5029803.1"/>
    <property type="molecule type" value="Genomic_DNA"/>
</dbReference>
<protein>
    <recommendedName>
        <fullName evidence="1">peptide chain release factor N(5)-glutamine methyltransferase</fullName>
        <ecNumber evidence="1">2.1.1.297</ecNumber>
    </recommendedName>
</protein>
<evidence type="ECO:0000259" key="6">
    <source>
        <dbReference type="Pfam" id="PF05175"/>
    </source>
</evidence>
<evidence type="ECO:0000313" key="12">
    <source>
        <dbReference type="EMBL" id="CAB5029803.1"/>
    </source>
</evidence>
<evidence type="ECO:0000256" key="2">
    <source>
        <dbReference type="ARBA" id="ARBA00022603"/>
    </source>
</evidence>
<dbReference type="InterPro" id="IPR007848">
    <property type="entry name" value="Small_mtfrase_dom"/>
</dbReference>
<dbReference type="EMBL" id="CAEZYC010000041">
    <property type="protein sequence ID" value="CAB4709768.1"/>
    <property type="molecule type" value="Genomic_DNA"/>
</dbReference>
<dbReference type="HAMAP" id="MF_02126">
    <property type="entry name" value="RF_methyltr_PrmC"/>
    <property type="match status" value="1"/>
</dbReference>
<keyword evidence="2" id="KW-0489">Methyltransferase</keyword>
<dbReference type="EMBL" id="CAESAD010000003">
    <property type="protein sequence ID" value="CAB4337674.1"/>
    <property type="molecule type" value="Genomic_DNA"/>
</dbReference>
<dbReference type="EMBL" id="CAFAAO010000011">
    <property type="protein sequence ID" value="CAB4805749.1"/>
    <property type="molecule type" value="Genomic_DNA"/>
</dbReference>
<accession>A0A6J5ZVK5</accession>
<dbReference type="SUPFAM" id="SSF53335">
    <property type="entry name" value="S-adenosyl-L-methionine-dependent methyltransferases"/>
    <property type="match status" value="1"/>
</dbReference>
<evidence type="ECO:0000256" key="3">
    <source>
        <dbReference type="ARBA" id="ARBA00022679"/>
    </source>
</evidence>
<gene>
    <name evidence="10" type="ORF">UFOPK2648_00821</name>
    <name evidence="11" type="ORF">UFOPK3037_00939</name>
    <name evidence="9" type="ORF">UFOPK3406_01535</name>
    <name evidence="8" type="ORF">UFOPK3925_00714</name>
    <name evidence="12" type="ORF">UFOPK4097_01531</name>
</gene>
<organism evidence="9">
    <name type="scientific">freshwater metagenome</name>
    <dbReference type="NCBI Taxonomy" id="449393"/>
    <lineage>
        <taxon>unclassified sequences</taxon>
        <taxon>metagenomes</taxon>
        <taxon>ecological metagenomes</taxon>
    </lineage>
</organism>
<evidence type="ECO:0000313" key="8">
    <source>
        <dbReference type="EMBL" id="CAB4337674.1"/>
    </source>
</evidence>
<dbReference type="GO" id="GO:0003676">
    <property type="term" value="F:nucleic acid binding"/>
    <property type="evidence" value="ECO:0007669"/>
    <property type="project" value="InterPro"/>
</dbReference>
<dbReference type="InterPro" id="IPR040758">
    <property type="entry name" value="PrmC_N"/>
</dbReference>
<dbReference type="Gene3D" id="1.10.8.10">
    <property type="entry name" value="DNA helicase RuvA subunit, C-terminal domain"/>
    <property type="match status" value="1"/>
</dbReference>
<feature type="domain" description="Release factor glutamine methyltransferase N-terminal" evidence="7">
    <location>
        <begin position="8"/>
        <end position="75"/>
    </location>
</feature>
<evidence type="ECO:0000313" key="11">
    <source>
        <dbReference type="EMBL" id="CAB4805749.1"/>
    </source>
</evidence>
<reference evidence="9" key="1">
    <citation type="submission" date="2020-05" db="EMBL/GenBank/DDBJ databases">
        <authorList>
            <person name="Chiriac C."/>
            <person name="Salcher M."/>
            <person name="Ghai R."/>
            <person name="Kavagutti S V."/>
        </authorList>
    </citation>
    <scope>NUCLEOTIDE SEQUENCE</scope>
</reference>
<keyword evidence="3" id="KW-0808">Transferase</keyword>
<dbReference type="EC" id="2.1.1.297" evidence="1"/>
<dbReference type="PANTHER" id="PTHR18895:SF74">
    <property type="entry name" value="MTRF1L RELEASE FACTOR GLUTAMINE METHYLTRANSFERASE"/>
    <property type="match status" value="1"/>
</dbReference>